<feature type="transmembrane region" description="Helical" evidence="3">
    <location>
        <begin position="335"/>
        <end position="360"/>
    </location>
</feature>
<feature type="transmembrane region" description="Helical" evidence="3">
    <location>
        <begin position="410"/>
        <end position="434"/>
    </location>
</feature>
<evidence type="ECO:0000256" key="2">
    <source>
        <dbReference type="SAM" id="MobiDB-lite"/>
    </source>
</evidence>
<feature type="transmembrane region" description="Helical" evidence="3">
    <location>
        <begin position="176"/>
        <end position="194"/>
    </location>
</feature>
<keyword evidence="3" id="KW-0472">Membrane</keyword>
<keyword evidence="3" id="KW-0812">Transmembrane</keyword>
<feature type="transmembrane region" description="Helical" evidence="3">
    <location>
        <begin position="206"/>
        <end position="226"/>
    </location>
</feature>
<dbReference type="Proteomes" id="UP001470230">
    <property type="component" value="Unassembled WGS sequence"/>
</dbReference>
<organism evidence="4 5">
    <name type="scientific">Tritrichomonas musculus</name>
    <dbReference type="NCBI Taxonomy" id="1915356"/>
    <lineage>
        <taxon>Eukaryota</taxon>
        <taxon>Metamonada</taxon>
        <taxon>Parabasalia</taxon>
        <taxon>Tritrichomonadida</taxon>
        <taxon>Tritrichomonadidae</taxon>
        <taxon>Tritrichomonas</taxon>
    </lineage>
</organism>
<evidence type="ECO:0000256" key="1">
    <source>
        <dbReference type="SAM" id="Coils"/>
    </source>
</evidence>
<gene>
    <name evidence="4" type="ORF">M9Y10_003780</name>
</gene>
<keyword evidence="1" id="KW-0175">Coiled coil</keyword>
<evidence type="ECO:0000256" key="3">
    <source>
        <dbReference type="SAM" id="Phobius"/>
    </source>
</evidence>
<evidence type="ECO:0000313" key="5">
    <source>
        <dbReference type="Proteomes" id="UP001470230"/>
    </source>
</evidence>
<proteinExistence type="predicted"/>
<dbReference type="EMBL" id="JAPFFF010000010">
    <property type="protein sequence ID" value="KAK8881053.1"/>
    <property type="molecule type" value="Genomic_DNA"/>
</dbReference>
<evidence type="ECO:0000313" key="4">
    <source>
        <dbReference type="EMBL" id="KAK8881053.1"/>
    </source>
</evidence>
<comment type="caution">
    <text evidence="4">The sequence shown here is derived from an EMBL/GenBank/DDBJ whole genome shotgun (WGS) entry which is preliminary data.</text>
</comment>
<feature type="transmembrane region" description="Helical" evidence="3">
    <location>
        <begin position="305"/>
        <end position="323"/>
    </location>
</feature>
<keyword evidence="5" id="KW-1185">Reference proteome</keyword>
<evidence type="ECO:0008006" key="6">
    <source>
        <dbReference type="Google" id="ProtNLM"/>
    </source>
</evidence>
<feature type="transmembrane region" description="Helical" evidence="3">
    <location>
        <begin position="573"/>
        <end position="595"/>
    </location>
</feature>
<feature type="transmembrane region" description="Helical" evidence="3">
    <location>
        <begin position="232"/>
        <end position="250"/>
    </location>
</feature>
<reference evidence="4 5" key="1">
    <citation type="submission" date="2024-04" db="EMBL/GenBank/DDBJ databases">
        <title>Tritrichomonas musculus Genome.</title>
        <authorList>
            <person name="Alves-Ferreira E."/>
            <person name="Grigg M."/>
            <person name="Lorenzi H."/>
            <person name="Galac M."/>
        </authorList>
    </citation>
    <scope>NUCLEOTIDE SEQUENCE [LARGE SCALE GENOMIC DNA]</scope>
    <source>
        <strain evidence="4 5">EAF2021</strain>
    </source>
</reference>
<dbReference type="InterPro" id="IPR029058">
    <property type="entry name" value="AB_hydrolase_fold"/>
</dbReference>
<feature type="compositionally biased region" description="Basic and acidic residues" evidence="2">
    <location>
        <begin position="86"/>
        <end position="96"/>
    </location>
</feature>
<feature type="coiled-coil region" evidence="1">
    <location>
        <begin position="476"/>
        <end position="548"/>
    </location>
</feature>
<keyword evidence="3" id="KW-1133">Transmembrane helix</keyword>
<feature type="transmembrane region" description="Helical" evidence="3">
    <location>
        <begin position="440"/>
        <end position="465"/>
    </location>
</feature>
<dbReference type="SUPFAM" id="SSF53474">
    <property type="entry name" value="alpha/beta-Hydrolases"/>
    <property type="match status" value="1"/>
</dbReference>
<name>A0ABR2JR08_9EUKA</name>
<feature type="region of interest" description="Disordered" evidence="2">
    <location>
        <begin position="71"/>
        <end position="99"/>
    </location>
</feature>
<sequence length="975" mass="113985">MSSSCAKNYYSKPFDYHISKNAYRKLFEKRDSQHFTITIEGVTYDFTLKSSPGSDMNYTVKTIKKEKQSSNNADSFSVDDVSESYDSEKDDHHELSRSNISQSEKRDLLRRLFIGKSIMIDDLNISFLHQAAEVIGIPELSQIKDLTGKSCLKQSNQFIFYNQKNIFYIKHSCKSFFFHFWTKIFNFFCFFGFFGRVFQTLWDLSGPTMIFCLFLNILILFITMALVTLKDYLVWFFIVVIPFLLYSLYFPNIMSISIIEALECNLFCKKTFFYSHQKLVSIFIKLVFNVDSLPKYFHFGRLHSFIHGVLFFMFMCGLFANFMNDKAPRFLNVWMIIFAFFIPLIRYFSLYIFYLIHSIVSLFNKPRKRFLEINDFDDPYLCSFYLNERSWIDFFLIKNKKEKLANNGKLIFHFIFSKTTFSILATIAVIVYMICAETKMSAGQVCITIFIGICMIFVLATRISFPFFWIRRLRDRELTEGKLDELREEIKENATKRILKYRTTHNMSESNIEDENFEEEEDIDNLESEEIQEKIDEVDDEIKEKLTRLEALKWHRQATTWSKHYKRLRWTSLILVFLDFLFVVALVSLGSFTAVGSNNEMPVYTDNLTIEKPPNMTYNNQTKSGFYINGFDDFELLNSPSNDMLKYTLSPICYLKPKGLSITEIIALTMLANPPAPDNFSEDQWEVVGRFLSERGEIGKDVIFVSTPFKWDKTFESSMMLTRFRREPKLSVFTIRGTANQQDMIADVEIWFASVVINVMNSFFPFVSLYSDKTIELIGVVTNLPRYAFKQFSLVEEYKNRFVDYIYEYIYGDKDSRSANERMFSDWFMKSRSKKSAKKLNFHIDLDEDVMIIGHSLGGGLAKIISLVTGIQAVALSGPGVRFIGHFYQNKTVMNVKETIIDIIPDQDLIARVDMPLGTQIQVPCRRGLSCHSNFRLICQVAVMCNTYKKYAEFCEKHFDAETIDEMFKIGEVVT</sequence>
<protein>
    <recommendedName>
        <fullName evidence="6">Fungal lipase-like domain-containing protein</fullName>
    </recommendedName>
</protein>
<accession>A0ABR2JR08</accession>